<keyword evidence="4" id="KW-1185">Reference proteome</keyword>
<feature type="region of interest" description="Disordered" evidence="1">
    <location>
        <begin position="1"/>
        <end position="23"/>
    </location>
</feature>
<feature type="compositionally biased region" description="Polar residues" evidence="1">
    <location>
        <begin position="1"/>
        <end position="13"/>
    </location>
</feature>
<evidence type="ECO:0000256" key="2">
    <source>
        <dbReference type="SAM" id="Phobius"/>
    </source>
</evidence>
<dbReference type="EMBL" id="QGTQ01000001">
    <property type="protein sequence ID" value="PWW08427.1"/>
    <property type="molecule type" value="Genomic_DNA"/>
</dbReference>
<dbReference type="InterPro" id="IPR032820">
    <property type="entry name" value="ATPase_put"/>
</dbReference>
<name>A0A2V2Z0P6_9BACL</name>
<sequence length="91" mass="9473">MNPSNEKPSTENNRNARDSGLGDNPWRAMGLVGTVGADLAVCLGAGFWLGSKADAANGTHYWYLVGLVAGLAVGVVTIYFLIRVFTGGKGS</sequence>
<dbReference type="AlphaFoldDB" id="A0A2V2Z0P6"/>
<evidence type="ECO:0000313" key="3">
    <source>
        <dbReference type="EMBL" id="PWW08427.1"/>
    </source>
</evidence>
<reference evidence="3 4" key="1">
    <citation type="submission" date="2018-05" db="EMBL/GenBank/DDBJ databases">
        <title>Genomic Encyclopedia of Type Strains, Phase III (KMG-III): the genomes of soil and plant-associated and newly described type strains.</title>
        <authorList>
            <person name="Whitman W."/>
        </authorList>
    </citation>
    <scope>NUCLEOTIDE SEQUENCE [LARGE SCALE GENOMIC DNA]</scope>
    <source>
        <strain evidence="3 4">CECT 5696</strain>
    </source>
</reference>
<keyword evidence="2" id="KW-1133">Transmembrane helix</keyword>
<protein>
    <submittedName>
        <fullName evidence="3">Putative F0F1-ATPase subunit (Ca2+/Mg2+ transporter)</fullName>
    </submittedName>
</protein>
<gene>
    <name evidence="3" type="ORF">DFQ01_101148</name>
</gene>
<feature type="transmembrane region" description="Helical" evidence="2">
    <location>
        <begin position="61"/>
        <end position="82"/>
    </location>
</feature>
<evidence type="ECO:0000256" key="1">
    <source>
        <dbReference type="SAM" id="MobiDB-lite"/>
    </source>
</evidence>
<comment type="caution">
    <text evidence="3">The sequence shown here is derived from an EMBL/GenBank/DDBJ whole genome shotgun (WGS) entry which is preliminary data.</text>
</comment>
<keyword evidence="2" id="KW-0472">Membrane</keyword>
<proteinExistence type="predicted"/>
<feature type="transmembrane region" description="Helical" evidence="2">
    <location>
        <begin position="28"/>
        <end position="49"/>
    </location>
</feature>
<organism evidence="3 4">
    <name type="scientific">Paenibacillus cellulosilyticus</name>
    <dbReference type="NCBI Taxonomy" id="375489"/>
    <lineage>
        <taxon>Bacteria</taxon>
        <taxon>Bacillati</taxon>
        <taxon>Bacillota</taxon>
        <taxon>Bacilli</taxon>
        <taxon>Bacillales</taxon>
        <taxon>Paenibacillaceae</taxon>
        <taxon>Paenibacillus</taxon>
    </lineage>
</organism>
<dbReference type="Proteomes" id="UP000246635">
    <property type="component" value="Unassembled WGS sequence"/>
</dbReference>
<keyword evidence="2" id="KW-0812">Transmembrane</keyword>
<dbReference type="RefSeq" id="WP_110041966.1">
    <property type="nucleotide sequence ID" value="NZ_CP054613.1"/>
</dbReference>
<dbReference type="Pfam" id="PF09527">
    <property type="entry name" value="ATPase_gene1"/>
    <property type="match status" value="1"/>
</dbReference>
<dbReference type="OrthoDB" id="2629325at2"/>
<accession>A0A2V2Z0P6</accession>
<evidence type="ECO:0000313" key="4">
    <source>
        <dbReference type="Proteomes" id="UP000246635"/>
    </source>
</evidence>